<sequence length="223" mass="25669">MTEAEVAEMFIRAAQTELKLPRTGTRPKGYGSYALPYVHTQSDMNGWGSRPGERDQLKPEDRERHSAHRAEFWEGKGARASTSEVTEWQCCLDLTGTIQDESQRRALWAWAFSKAGKGSFKNWCFNEEGIHPETGRRRKDRAVAQISINLSGTTVLPDNMRAFGVLADHAEKAYIEYTIEDDALKSRRDFSWRADPSLRPLFDNSLRDTSWADRRNERRRVRT</sequence>
<evidence type="ECO:0000256" key="1">
    <source>
        <dbReference type="SAM" id="MobiDB-lite"/>
    </source>
</evidence>
<protein>
    <submittedName>
        <fullName evidence="2">Uncharacterized protein</fullName>
    </submittedName>
</protein>
<accession>A0A5B0DWF1</accession>
<proteinExistence type="predicted"/>
<dbReference type="Proteomes" id="UP000324738">
    <property type="component" value="Unassembled WGS sequence"/>
</dbReference>
<dbReference type="EMBL" id="VTWH01000002">
    <property type="protein sequence ID" value="KAA0970826.1"/>
    <property type="molecule type" value="Genomic_DNA"/>
</dbReference>
<gene>
    <name evidence="2" type="ORF">FPY71_10140</name>
</gene>
<evidence type="ECO:0000313" key="3">
    <source>
        <dbReference type="Proteomes" id="UP000324738"/>
    </source>
</evidence>
<feature type="region of interest" description="Disordered" evidence="1">
    <location>
        <begin position="44"/>
        <end position="65"/>
    </location>
</feature>
<keyword evidence="3" id="KW-1185">Reference proteome</keyword>
<dbReference type="AlphaFoldDB" id="A0A5B0DWF1"/>
<feature type="compositionally biased region" description="Basic and acidic residues" evidence="1">
    <location>
        <begin position="51"/>
        <end position="65"/>
    </location>
</feature>
<name>A0A5B0DWF1_9HYPH</name>
<comment type="caution">
    <text evidence="2">The sequence shown here is derived from an EMBL/GenBank/DDBJ whole genome shotgun (WGS) entry which is preliminary data.</text>
</comment>
<organism evidence="2 3">
    <name type="scientific">Aureimonas fodinaquatilis</name>
    <dbReference type="NCBI Taxonomy" id="2565783"/>
    <lineage>
        <taxon>Bacteria</taxon>
        <taxon>Pseudomonadati</taxon>
        <taxon>Pseudomonadota</taxon>
        <taxon>Alphaproteobacteria</taxon>
        <taxon>Hyphomicrobiales</taxon>
        <taxon>Aurantimonadaceae</taxon>
        <taxon>Aureimonas</taxon>
    </lineage>
</organism>
<reference evidence="2 3" key="1">
    <citation type="submission" date="2019-08" db="EMBL/GenBank/DDBJ databases">
        <title>Aureimonas fodiniaquatilis sp. nov., isolated from a coal mine wastewater.</title>
        <authorList>
            <person name="Kim W."/>
        </authorList>
    </citation>
    <scope>NUCLEOTIDE SEQUENCE [LARGE SCALE GENOMIC DNA]</scope>
    <source>
        <strain evidence="2 3">CAU 1482</strain>
    </source>
</reference>
<evidence type="ECO:0000313" key="2">
    <source>
        <dbReference type="EMBL" id="KAA0970826.1"/>
    </source>
</evidence>
<dbReference type="OrthoDB" id="8114021at2"/>
<dbReference type="RefSeq" id="WP_149300139.1">
    <property type="nucleotide sequence ID" value="NZ_VTWH01000002.1"/>
</dbReference>